<dbReference type="PANTHER" id="PTHR12917">
    <property type="entry name" value="ASPARTYL PROTEASE DDI-RELATED"/>
    <property type="match status" value="1"/>
</dbReference>
<dbReference type="CDD" id="cd00303">
    <property type="entry name" value="retropepsin_like"/>
    <property type="match status" value="1"/>
</dbReference>
<keyword evidence="2" id="KW-0645">Protease</keyword>
<dbReference type="GO" id="GO:0004190">
    <property type="term" value="F:aspartic-type endopeptidase activity"/>
    <property type="evidence" value="ECO:0007669"/>
    <property type="project" value="UniProtKB-KW"/>
</dbReference>
<accession>A0A1R1PJ12</accession>
<dbReference type="InterPro" id="IPR019103">
    <property type="entry name" value="Peptidase_aspartic_DDI1-type"/>
</dbReference>
<feature type="compositionally biased region" description="Basic and acidic residues" evidence="5">
    <location>
        <begin position="169"/>
        <end position="183"/>
    </location>
</feature>
<evidence type="ECO:0000256" key="2">
    <source>
        <dbReference type="ARBA" id="ARBA00022670"/>
    </source>
</evidence>
<dbReference type="SUPFAM" id="SSF50630">
    <property type="entry name" value="Acid proteases"/>
    <property type="match status" value="1"/>
</dbReference>
<evidence type="ECO:0000313" key="7">
    <source>
        <dbReference type="EMBL" id="OMH80893.1"/>
    </source>
</evidence>
<evidence type="ECO:0000256" key="5">
    <source>
        <dbReference type="SAM" id="MobiDB-lite"/>
    </source>
</evidence>
<dbReference type="OrthoDB" id="5597136at2759"/>
<reference evidence="8" key="1">
    <citation type="submission" date="2017-01" db="EMBL/GenBank/DDBJ databases">
        <authorList>
            <person name="Wang Y."/>
            <person name="White M."/>
            <person name="Kvist S."/>
            <person name="Moncalvo J.-M."/>
        </authorList>
    </citation>
    <scope>NUCLEOTIDE SEQUENCE [LARGE SCALE GENOMIC DNA]</scope>
    <source>
        <strain evidence="8">COL-18-3</strain>
    </source>
</reference>
<dbReference type="InterPro" id="IPR021109">
    <property type="entry name" value="Peptidase_aspartic_dom_sf"/>
</dbReference>
<gene>
    <name evidence="7" type="ORF">AX774_g5663</name>
</gene>
<evidence type="ECO:0000256" key="1">
    <source>
        <dbReference type="ARBA" id="ARBA00009136"/>
    </source>
</evidence>
<dbReference type="Gene3D" id="2.40.70.10">
    <property type="entry name" value="Acid Proteases"/>
    <property type="match status" value="1"/>
</dbReference>
<dbReference type="EMBL" id="LSSK01001047">
    <property type="protein sequence ID" value="OMH80893.1"/>
    <property type="molecule type" value="Genomic_DNA"/>
</dbReference>
<dbReference type="PANTHER" id="PTHR12917:SF1">
    <property type="entry name" value="AT13091P"/>
    <property type="match status" value="1"/>
</dbReference>
<evidence type="ECO:0000256" key="3">
    <source>
        <dbReference type="ARBA" id="ARBA00022750"/>
    </source>
</evidence>
<name>A0A1R1PJ12_ZANCU</name>
<keyword evidence="3" id="KW-0064">Aspartyl protease</keyword>
<feature type="compositionally biased region" description="Polar residues" evidence="5">
    <location>
        <begin position="188"/>
        <end position="200"/>
    </location>
</feature>
<comment type="caution">
    <text evidence="7">The sequence shown here is derived from an EMBL/GenBank/DDBJ whole genome shotgun (WGS) entry which is preliminary data.</text>
</comment>
<comment type="similarity">
    <text evidence="1">Belongs to the DDI1 family.</text>
</comment>
<evidence type="ECO:0000259" key="6">
    <source>
        <dbReference type="Pfam" id="PF09668"/>
    </source>
</evidence>
<dbReference type="Proteomes" id="UP000188320">
    <property type="component" value="Unassembled WGS sequence"/>
</dbReference>
<dbReference type="Pfam" id="PF09668">
    <property type="entry name" value="Asp_protease"/>
    <property type="match status" value="1"/>
</dbReference>
<feature type="region of interest" description="Disordered" evidence="5">
    <location>
        <begin position="169"/>
        <end position="211"/>
    </location>
</feature>
<dbReference type="AlphaFoldDB" id="A0A1R1PJ12"/>
<organism evidence="7 8">
    <name type="scientific">Zancudomyces culisetae</name>
    <name type="common">Gut fungus</name>
    <name type="synonym">Smittium culisetae</name>
    <dbReference type="NCBI Taxonomy" id="1213189"/>
    <lineage>
        <taxon>Eukaryota</taxon>
        <taxon>Fungi</taxon>
        <taxon>Fungi incertae sedis</taxon>
        <taxon>Zoopagomycota</taxon>
        <taxon>Kickxellomycotina</taxon>
        <taxon>Harpellomycetes</taxon>
        <taxon>Harpellales</taxon>
        <taxon>Legeriomycetaceae</taxon>
        <taxon>Zancudomyces</taxon>
    </lineage>
</organism>
<evidence type="ECO:0000313" key="8">
    <source>
        <dbReference type="Proteomes" id="UP000188320"/>
    </source>
</evidence>
<keyword evidence="8" id="KW-1185">Reference proteome</keyword>
<feature type="domain" description="Aspartic peptidase DDI1-type" evidence="6">
    <location>
        <begin position="282"/>
        <end position="379"/>
    </location>
</feature>
<proteinExistence type="inferred from homology"/>
<sequence length="486" mass="56485">MKLEDYDDMDEYMWELEDLYKKASISDEDYKLNCFMPTLTKNQKTKLNNISYKVFKNLNEKELENRIEYKLLGKLEKLFAAQRADINSDVEKLIDKRFREREEREKKPYNINRSVCDYCEMRGHNKYECKRKNTNYQPRIEPMPNETNVNIVELAEDADSGEEEIFTLEKRRRENEAGEQERGKRSKQNNTAAETNQSVQAPRGRTAVQEENVTSTVAAGGIIRRFSLLDELNKVQIKIALPQLLDISPLMREEYLKIGIPIARQDVNELLIDNEKSTNCKVSVKIFDVCVYAVVDTGAACSIITHNLLEKCGIEMDKQSNQAIITADGNRHPVLGIVQEVPIKIAEVMFPIDLLIINRKDDTLILGTDWLLRFKVMIDLSIPRLVLPLKDSQIMINLKLQSAQIKEKVQEPEVYFLVKENKGSYNMLETDDNESFHEVLHEYKNIFVSELHELTQTNITEHKIILKDDNPIKLRHIASQKLFRKK</sequence>
<evidence type="ECO:0000256" key="4">
    <source>
        <dbReference type="ARBA" id="ARBA00022801"/>
    </source>
</evidence>
<keyword evidence="4" id="KW-0378">Hydrolase</keyword>
<protein>
    <submittedName>
        <fullName evidence="7">UBA domain-containing protein mud1</fullName>
    </submittedName>
</protein>
<dbReference type="GO" id="GO:0006508">
    <property type="term" value="P:proteolysis"/>
    <property type="evidence" value="ECO:0007669"/>
    <property type="project" value="UniProtKB-KW"/>
</dbReference>